<name>A0ABR2T2F9_9ROSI</name>
<dbReference type="EMBL" id="JBBPBN010000010">
    <property type="protein sequence ID" value="KAK9031403.1"/>
    <property type="molecule type" value="Genomic_DNA"/>
</dbReference>
<keyword evidence="3" id="KW-1185">Reference proteome</keyword>
<proteinExistence type="predicted"/>
<gene>
    <name evidence="2" type="ORF">V6N11_032785</name>
</gene>
<reference evidence="2 3" key="1">
    <citation type="journal article" date="2024" name="G3 (Bethesda)">
        <title>Genome assembly of Hibiscus sabdariffa L. provides insights into metabolisms of medicinal natural products.</title>
        <authorList>
            <person name="Kim T."/>
        </authorList>
    </citation>
    <scope>NUCLEOTIDE SEQUENCE [LARGE SCALE GENOMIC DNA]</scope>
    <source>
        <strain evidence="2">TK-2024</strain>
        <tissue evidence="2">Old leaves</tissue>
    </source>
</reference>
<evidence type="ECO:0000256" key="1">
    <source>
        <dbReference type="SAM" id="SignalP"/>
    </source>
</evidence>
<protein>
    <submittedName>
        <fullName evidence="2">Uncharacterized protein</fullName>
    </submittedName>
</protein>
<feature type="signal peptide" evidence="1">
    <location>
        <begin position="1"/>
        <end position="18"/>
    </location>
</feature>
<accession>A0ABR2T2F9</accession>
<dbReference type="Proteomes" id="UP001396334">
    <property type="component" value="Unassembled WGS sequence"/>
</dbReference>
<organism evidence="2 3">
    <name type="scientific">Hibiscus sabdariffa</name>
    <name type="common">roselle</name>
    <dbReference type="NCBI Taxonomy" id="183260"/>
    <lineage>
        <taxon>Eukaryota</taxon>
        <taxon>Viridiplantae</taxon>
        <taxon>Streptophyta</taxon>
        <taxon>Embryophyta</taxon>
        <taxon>Tracheophyta</taxon>
        <taxon>Spermatophyta</taxon>
        <taxon>Magnoliopsida</taxon>
        <taxon>eudicotyledons</taxon>
        <taxon>Gunneridae</taxon>
        <taxon>Pentapetalae</taxon>
        <taxon>rosids</taxon>
        <taxon>malvids</taxon>
        <taxon>Malvales</taxon>
        <taxon>Malvaceae</taxon>
        <taxon>Malvoideae</taxon>
        <taxon>Hibiscus</taxon>
    </lineage>
</organism>
<evidence type="ECO:0000313" key="3">
    <source>
        <dbReference type="Proteomes" id="UP001396334"/>
    </source>
</evidence>
<keyword evidence="1" id="KW-0732">Signal</keyword>
<feature type="chain" id="PRO_5047089784" evidence="1">
    <location>
        <begin position="19"/>
        <end position="144"/>
    </location>
</feature>
<sequence length="144" mass="16232">MGGLFLALLSFDFPSLPALTPVDGRGLLSPLEATLLEPEKQRKAVGVFAMLLENHFAGGLLYISRVVAGEEGDRKNIKWEMHESCTDEETLRAMTFIGSPPSNDQLNRPFDQNRHTEAARYVYLHRILLTSNHRTQEMAGQHFH</sequence>
<evidence type="ECO:0000313" key="2">
    <source>
        <dbReference type="EMBL" id="KAK9031403.1"/>
    </source>
</evidence>
<comment type="caution">
    <text evidence="2">The sequence shown here is derived from an EMBL/GenBank/DDBJ whole genome shotgun (WGS) entry which is preliminary data.</text>
</comment>